<sequence length="57" mass="6743">MTFYYQGCYYENGYSSSLLLITKQTCRGVLLILLITEKSLRLTHLLFILIQYQINTF</sequence>
<keyword evidence="2" id="KW-1185">Reference proteome</keyword>
<accession>G0R4Q6</accession>
<proteinExistence type="predicted"/>
<dbReference type="Proteomes" id="UP000008983">
    <property type="component" value="Unassembled WGS sequence"/>
</dbReference>
<evidence type="ECO:0000313" key="2">
    <source>
        <dbReference type="Proteomes" id="UP000008983"/>
    </source>
</evidence>
<dbReference type="RefSeq" id="XP_004025014.1">
    <property type="nucleotide sequence ID" value="XM_004024965.1"/>
</dbReference>
<dbReference type="GeneID" id="14903631"/>
<reference evidence="1 2" key="1">
    <citation type="submission" date="2011-07" db="EMBL/GenBank/DDBJ databases">
        <authorList>
            <person name="Coyne R."/>
            <person name="Brami D."/>
            <person name="Johnson J."/>
            <person name="Hostetler J."/>
            <person name="Hannick L."/>
            <person name="Clark T."/>
            <person name="Cassidy-Hanley D."/>
            <person name="Inman J."/>
        </authorList>
    </citation>
    <scope>NUCLEOTIDE SEQUENCE [LARGE SCALE GENOMIC DNA]</scope>
    <source>
        <strain evidence="1 2">G5</strain>
    </source>
</reference>
<name>G0R4Q6_ICHMU</name>
<dbReference type="AlphaFoldDB" id="G0R4Q6"/>
<dbReference type="InParanoid" id="G0R4Q6"/>
<protein>
    <submittedName>
        <fullName evidence="1">Uncharacterized protein</fullName>
    </submittedName>
</protein>
<dbReference type="EMBL" id="GL984353">
    <property type="protein sequence ID" value="EGR27562.1"/>
    <property type="molecule type" value="Genomic_DNA"/>
</dbReference>
<organism evidence="1 2">
    <name type="scientific">Ichthyophthirius multifiliis</name>
    <name type="common">White spot disease agent</name>
    <name type="synonym">Ich</name>
    <dbReference type="NCBI Taxonomy" id="5932"/>
    <lineage>
        <taxon>Eukaryota</taxon>
        <taxon>Sar</taxon>
        <taxon>Alveolata</taxon>
        <taxon>Ciliophora</taxon>
        <taxon>Intramacronucleata</taxon>
        <taxon>Oligohymenophorea</taxon>
        <taxon>Hymenostomatida</taxon>
        <taxon>Ophryoglenina</taxon>
        <taxon>Ichthyophthirius</taxon>
    </lineage>
</organism>
<gene>
    <name evidence="1" type="ORF">IMG5_194250</name>
</gene>
<evidence type="ECO:0000313" key="1">
    <source>
        <dbReference type="EMBL" id="EGR27562.1"/>
    </source>
</evidence>